<sequence>MYSLRIEECDYRLFRAGTKSV</sequence>
<comment type="caution">
    <text evidence="1">The sequence shown here is derived from an EMBL/GenBank/DDBJ whole genome shotgun (WGS) entry which is preliminary data.</text>
</comment>
<proteinExistence type="predicted"/>
<keyword evidence="2" id="KW-1185">Reference proteome</keyword>
<evidence type="ECO:0000313" key="1">
    <source>
        <dbReference type="EMBL" id="KAJ7012845.1"/>
    </source>
</evidence>
<name>A0AAD6WHC4_9ROSI</name>
<gene>
    <name evidence="1" type="ORF">NC653_002779</name>
</gene>
<accession>A0AAD6WHC4</accession>
<dbReference type="Proteomes" id="UP001164929">
    <property type="component" value="Chromosome 1"/>
</dbReference>
<reference evidence="1 2" key="1">
    <citation type="journal article" date="2023" name="Mol. Ecol. Resour.">
        <title>Chromosome-level genome assembly of a triploid poplar Populus alba 'Berolinensis'.</title>
        <authorList>
            <person name="Chen S."/>
            <person name="Yu Y."/>
            <person name="Wang X."/>
            <person name="Wang S."/>
            <person name="Zhang T."/>
            <person name="Zhou Y."/>
            <person name="He R."/>
            <person name="Meng N."/>
            <person name="Wang Y."/>
            <person name="Liu W."/>
            <person name="Liu Z."/>
            <person name="Liu J."/>
            <person name="Guo Q."/>
            <person name="Huang H."/>
            <person name="Sederoff R.R."/>
            <person name="Wang G."/>
            <person name="Qu G."/>
            <person name="Chen S."/>
        </authorList>
    </citation>
    <scope>NUCLEOTIDE SEQUENCE [LARGE SCALE GENOMIC DNA]</scope>
    <source>
        <strain evidence="1">SC-2020</strain>
    </source>
</reference>
<dbReference type="AlphaFoldDB" id="A0AAD6WHC4"/>
<dbReference type="EMBL" id="JAQIZT010000001">
    <property type="protein sequence ID" value="KAJ7012845.1"/>
    <property type="molecule type" value="Genomic_DNA"/>
</dbReference>
<protein>
    <submittedName>
        <fullName evidence="1">Uncharacterized protein</fullName>
    </submittedName>
</protein>
<evidence type="ECO:0000313" key="2">
    <source>
        <dbReference type="Proteomes" id="UP001164929"/>
    </source>
</evidence>
<organism evidence="1 2">
    <name type="scientific">Populus alba x Populus x berolinensis</name>
    <dbReference type="NCBI Taxonomy" id="444605"/>
    <lineage>
        <taxon>Eukaryota</taxon>
        <taxon>Viridiplantae</taxon>
        <taxon>Streptophyta</taxon>
        <taxon>Embryophyta</taxon>
        <taxon>Tracheophyta</taxon>
        <taxon>Spermatophyta</taxon>
        <taxon>Magnoliopsida</taxon>
        <taxon>eudicotyledons</taxon>
        <taxon>Gunneridae</taxon>
        <taxon>Pentapetalae</taxon>
        <taxon>rosids</taxon>
        <taxon>fabids</taxon>
        <taxon>Malpighiales</taxon>
        <taxon>Salicaceae</taxon>
        <taxon>Saliceae</taxon>
        <taxon>Populus</taxon>
    </lineage>
</organism>